<keyword evidence="2" id="KW-0472">Membrane</keyword>
<reference evidence="3" key="1">
    <citation type="submission" date="2021-01" db="EMBL/GenBank/DDBJ databases">
        <title>Whole genome shotgun sequence of Planobispora takensis NBRC 109077.</title>
        <authorList>
            <person name="Komaki H."/>
            <person name="Tamura T."/>
        </authorList>
    </citation>
    <scope>NUCLEOTIDE SEQUENCE</scope>
    <source>
        <strain evidence="3">NBRC 109077</strain>
    </source>
</reference>
<keyword evidence="2" id="KW-1133">Transmembrane helix</keyword>
<feature type="compositionally biased region" description="Pro residues" evidence="1">
    <location>
        <begin position="163"/>
        <end position="173"/>
    </location>
</feature>
<comment type="caution">
    <text evidence="3">The sequence shown here is derived from an EMBL/GenBank/DDBJ whole genome shotgun (WGS) entry which is preliminary data.</text>
</comment>
<keyword evidence="2" id="KW-0812">Transmembrane</keyword>
<accession>A0A8J3WY66</accession>
<evidence type="ECO:0000313" key="4">
    <source>
        <dbReference type="Proteomes" id="UP000634476"/>
    </source>
</evidence>
<organism evidence="3 4">
    <name type="scientific">Planobispora takensis</name>
    <dbReference type="NCBI Taxonomy" id="1367882"/>
    <lineage>
        <taxon>Bacteria</taxon>
        <taxon>Bacillati</taxon>
        <taxon>Actinomycetota</taxon>
        <taxon>Actinomycetes</taxon>
        <taxon>Streptosporangiales</taxon>
        <taxon>Streptosporangiaceae</taxon>
        <taxon>Planobispora</taxon>
    </lineage>
</organism>
<name>A0A8J3WY66_9ACTN</name>
<proteinExistence type="predicted"/>
<feature type="region of interest" description="Disordered" evidence="1">
    <location>
        <begin position="151"/>
        <end position="173"/>
    </location>
</feature>
<evidence type="ECO:0000256" key="2">
    <source>
        <dbReference type="SAM" id="Phobius"/>
    </source>
</evidence>
<feature type="transmembrane region" description="Helical" evidence="2">
    <location>
        <begin position="16"/>
        <end position="39"/>
    </location>
</feature>
<gene>
    <name evidence="3" type="ORF">Pta02_75960</name>
</gene>
<dbReference type="Proteomes" id="UP000634476">
    <property type="component" value="Unassembled WGS sequence"/>
</dbReference>
<dbReference type="AlphaFoldDB" id="A0A8J3WY66"/>
<evidence type="ECO:0000256" key="1">
    <source>
        <dbReference type="SAM" id="MobiDB-lite"/>
    </source>
</evidence>
<evidence type="ECO:0000313" key="3">
    <source>
        <dbReference type="EMBL" id="GII05588.1"/>
    </source>
</evidence>
<dbReference type="RefSeq" id="WP_203879792.1">
    <property type="nucleotide sequence ID" value="NZ_BOOK01000072.1"/>
</dbReference>
<protein>
    <submittedName>
        <fullName evidence="3">Uncharacterized protein</fullName>
    </submittedName>
</protein>
<sequence length="173" mass="18273">MWTTGPADSFDAERRYLVWGLAGLPLAIAIVMIVSFSAGGAGNPEEPERFPGIDSLHVTTDHGDVEIVGIDGGDVLVTRRAQGDAPRAESWGGGSLTIGQVCDESLVCTSLRDTPQDHTDYVLHVPRDLDVTVHSRNGDITLRGLRGRVDARAADGTVHRDPPTPAPSPSGTA</sequence>
<keyword evidence="4" id="KW-1185">Reference proteome</keyword>
<dbReference type="EMBL" id="BOOK01000072">
    <property type="protein sequence ID" value="GII05588.1"/>
    <property type="molecule type" value="Genomic_DNA"/>
</dbReference>
<feature type="compositionally biased region" description="Basic and acidic residues" evidence="1">
    <location>
        <begin position="151"/>
        <end position="162"/>
    </location>
</feature>